<sequence>MTKRHKRKPELTSAQIDDLVAWTTDMHKDLVPLLCDLKPQSAHYNAVVDLSDALARTIRKVSGDEPKWMQPRISR</sequence>
<protein>
    <submittedName>
        <fullName evidence="1">Uncharacterized protein</fullName>
    </submittedName>
</protein>
<evidence type="ECO:0000313" key="1">
    <source>
        <dbReference type="EMBL" id="MCY0149311.1"/>
    </source>
</evidence>
<reference evidence="1" key="1">
    <citation type="submission" date="2022-10" db="EMBL/GenBank/DDBJ databases">
        <title>Hoeflea sp. G2-23, isolated from marine algae.</title>
        <authorList>
            <person name="Kristyanto S."/>
            <person name="Kim J.M."/>
            <person name="Jeon C.O."/>
        </authorList>
    </citation>
    <scope>NUCLEOTIDE SEQUENCE</scope>
    <source>
        <strain evidence="1">G2-23</strain>
    </source>
</reference>
<name>A0ABT3ZCF5_9HYPH</name>
<proteinExistence type="predicted"/>
<gene>
    <name evidence="1" type="ORF">OEG84_16735</name>
    <name evidence="2" type="ORF">OEG84_23655</name>
</gene>
<dbReference type="EMBL" id="JAOVZR010000002">
    <property type="protein sequence ID" value="MCY0150617.1"/>
    <property type="molecule type" value="Genomic_DNA"/>
</dbReference>
<dbReference type="RefSeq" id="WP_267654805.1">
    <property type="nucleotide sequence ID" value="NZ_JAOVZR010000001.1"/>
</dbReference>
<accession>A0ABT3ZCF5</accession>
<organism evidence="1 3">
    <name type="scientific">Hoeflea algicola</name>
    <dbReference type="NCBI Taxonomy" id="2983763"/>
    <lineage>
        <taxon>Bacteria</taxon>
        <taxon>Pseudomonadati</taxon>
        <taxon>Pseudomonadota</taxon>
        <taxon>Alphaproteobacteria</taxon>
        <taxon>Hyphomicrobiales</taxon>
        <taxon>Rhizobiaceae</taxon>
        <taxon>Hoeflea</taxon>
    </lineage>
</organism>
<dbReference type="EMBL" id="JAOVZR010000001">
    <property type="protein sequence ID" value="MCY0149311.1"/>
    <property type="molecule type" value="Genomic_DNA"/>
</dbReference>
<keyword evidence="3" id="KW-1185">Reference proteome</keyword>
<evidence type="ECO:0000313" key="3">
    <source>
        <dbReference type="Proteomes" id="UP001073227"/>
    </source>
</evidence>
<dbReference type="Proteomes" id="UP001073227">
    <property type="component" value="Unassembled WGS sequence"/>
</dbReference>
<evidence type="ECO:0000313" key="2">
    <source>
        <dbReference type="EMBL" id="MCY0150617.1"/>
    </source>
</evidence>
<comment type="caution">
    <text evidence="1">The sequence shown here is derived from an EMBL/GenBank/DDBJ whole genome shotgun (WGS) entry which is preliminary data.</text>
</comment>